<comment type="caution">
    <text evidence="2">The sequence shown here is derived from an EMBL/GenBank/DDBJ whole genome shotgun (WGS) entry which is preliminary data.</text>
</comment>
<dbReference type="PANTHER" id="PTHR45784">
    <property type="entry name" value="C-TYPE LECTIN DOMAIN FAMILY 20 MEMBER A-RELATED"/>
    <property type="match status" value="1"/>
</dbReference>
<dbReference type="Gene3D" id="3.10.100.10">
    <property type="entry name" value="Mannose-Binding Protein A, subunit A"/>
    <property type="match status" value="1"/>
</dbReference>
<dbReference type="AlphaFoldDB" id="A0A9N7U8A0"/>
<reference evidence="2" key="1">
    <citation type="submission" date="2020-03" db="EMBL/GenBank/DDBJ databases">
        <authorList>
            <person name="Weist P."/>
        </authorList>
    </citation>
    <scope>NUCLEOTIDE SEQUENCE</scope>
</reference>
<evidence type="ECO:0000313" key="3">
    <source>
        <dbReference type="Proteomes" id="UP001153269"/>
    </source>
</evidence>
<organism evidence="2 3">
    <name type="scientific">Pleuronectes platessa</name>
    <name type="common">European plaice</name>
    <dbReference type="NCBI Taxonomy" id="8262"/>
    <lineage>
        <taxon>Eukaryota</taxon>
        <taxon>Metazoa</taxon>
        <taxon>Chordata</taxon>
        <taxon>Craniata</taxon>
        <taxon>Vertebrata</taxon>
        <taxon>Euteleostomi</taxon>
        <taxon>Actinopterygii</taxon>
        <taxon>Neopterygii</taxon>
        <taxon>Teleostei</taxon>
        <taxon>Neoteleostei</taxon>
        <taxon>Acanthomorphata</taxon>
        <taxon>Carangaria</taxon>
        <taxon>Pleuronectiformes</taxon>
        <taxon>Pleuronectoidei</taxon>
        <taxon>Pleuronectidae</taxon>
        <taxon>Pleuronectes</taxon>
    </lineage>
</organism>
<dbReference type="CDD" id="cd00037">
    <property type="entry name" value="CLECT"/>
    <property type="match status" value="1"/>
</dbReference>
<gene>
    <name evidence="2" type="ORF">PLEPLA_LOCUS14922</name>
</gene>
<name>A0A9N7U8A0_PLEPL</name>
<sequence length="85" mass="9688">MILIDEEKTWEEALDYCREKHDDLVSITDQAQQESVQNKVGTARTPFIWLGLRYTCTLDIWFWVNGEIAVSDTVPGGGVVCLGRR</sequence>
<feature type="domain" description="C-type lectin" evidence="1">
    <location>
        <begin position="1"/>
        <end position="71"/>
    </location>
</feature>
<dbReference type="InterPro" id="IPR001304">
    <property type="entry name" value="C-type_lectin-like"/>
</dbReference>
<keyword evidence="3" id="KW-1185">Reference proteome</keyword>
<dbReference type="EMBL" id="CADEAL010000932">
    <property type="protein sequence ID" value="CAB1426984.1"/>
    <property type="molecule type" value="Genomic_DNA"/>
</dbReference>
<dbReference type="Proteomes" id="UP001153269">
    <property type="component" value="Unassembled WGS sequence"/>
</dbReference>
<proteinExistence type="predicted"/>
<evidence type="ECO:0000313" key="2">
    <source>
        <dbReference type="EMBL" id="CAB1426984.1"/>
    </source>
</evidence>
<dbReference type="PANTHER" id="PTHR45784:SF3">
    <property type="entry name" value="C-TYPE LECTIN DOMAIN FAMILY 4 MEMBER K-LIKE-RELATED"/>
    <property type="match status" value="1"/>
</dbReference>
<dbReference type="PROSITE" id="PS50041">
    <property type="entry name" value="C_TYPE_LECTIN_2"/>
    <property type="match status" value="1"/>
</dbReference>
<dbReference type="Pfam" id="PF00059">
    <property type="entry name" value="Lectin_C"/>
    <property type="match status" value="1"/>
</dbReference>
<dbReference type="SUPFAM" id="SSF56436">
    <property type="entry name" value="C-type lectin-like"/>
    <property type="match status" value="1"/>
</dbReference>
<dbReference type="InterPro" id="IPR016187">
    <property type="entry name" value="CTDL_fold"/>
</dbReference>
<dbReference type="InterPro" id="IPR016186">
    <property type="entry name" value="C-type_lectin-like/link_sf"/>
</dbReference>
<evidence type="ECO:0000259" key="1">
    <source>
        <dbReference type="PROSITE" id="PS50041"/>
    </source>
</evidence>
<accession>A0A9N7U8A0</accession>
<protein>
    <recommendedName>
        <fullName evidence="1">C-type lectin domain-containing protein</fullName>
    </recommendedName>
</protein>